<dbReference type="GO" id="GO:0008757">
    <property type="term" value="F:S-adenosylmethionine-dependent methyltransferase activity"/>
    <property type="evidence" value="ECO:0007669"/>
    <property type="project" value="InterPro"/>
</dbReference>
<dbReference type="VEuPathDB" id="VectorBase:LOC119164362"/>
<keyword evidence="3 4" id="KW-0862">Zinc</keyword>
<name>A0A9J6EB07_RHIMP</name>
<evidence type="ECO:0000313" key="10">
    <source>
        <dbReference type="Proteomes" id="UP000821866"/>
    </source>
</evidence>
<dbReference type="InterPro" id="IPR001841">
    <property type="entry name" value="Znf_RING"/>
</dbReference>
<dbReference type="PROSITE" id="PS50089">
    <property type="entry name" value="ZF_RING_2"/>
    <property type="match status" value="1"/>
</dbReference>
<sequence>MIEHARRNSAHEQLEFAVLDICSDVTGFLEEFGQFERVYSFFCLNWVEDISAALKNISRLMSSSGECLLVICAAVQIIEVWNILAKMDRWAKYSKRKQGSGRRHANADNYKGKSRHTQQPLDKGRQIKTLAPPGYSARGGVCAVDMPPEIYSHAVFGFSEHLDWSTLDFVQPIDDIRVCSACRVVARKTAFLACRHVLCEPCYEQWKSRGSPVCFLDGDLCPENEVHWMEFPVEKMQKNQVGDRKDIIAHLESQCVDYVLRISLVTSPSEGLSKELNDIREGVRGMEMAFRSASDNDVLAVTSFREITETGVENVDHLCKISAEVSQFSQVTKQTLSEVERSSEDYVSEIEDMKTCKDALCAELEEIQRAAEMLGACESINQQEIREREEWTETLQVIHKEIQSISNILGEGICQLLEQAEWLRDHRRSLKHSGALHKECGYHTVCCPRCSSTVLRKDIIAHLESQCLNFVLRLSSTTPPGEKDSNELLLIREGVCGISTAFRNASPNDAFLATSLQRVAVEHGECARHLSKTAVQATQMPELTQQALTQIERSSGAHENQIADVNNCKESLRMELDAIERATDQLESLELAEQQELKEREENAKKLQVLKADMQMVVGLIEQLTDKVHLETAVAECAASHGLSEVQSCELLSFWDEQSSCEEYPLRTTIRLFENELKIPVKVVWCVCEWSVLSVAIEERRFFKACTVITVECRYDMRLMMLHDPGGCNQLWITVFLSGVDGATLAVLPSHATLFFINREKCAARNELKLTHVDPLAYRGLFGSDILNVQDINSSGALERDVLKMCITFSY</sequence>
<dbReference type="InterPro" id="IPR013083">
    <property type="entry name" value="Znf_RING/FYVE/PHD"/>
</dbReference>
<dbReference type="Gene3D" id="3.40.50.150">
    <property type="entry name" value="Vaccinia Virus protein VP39"/>
    <property type="match status" value="1"/>
</dbReference>
<comment type="caution">
    <text evidence="9">The sequence shown here is derived from an EMBL/GenBank/DDBJ whole genome shotgun (WGS) entry which is preliminary data.</text>
</comment>
<dbReference type="InterPro" id="IPR029063">
    <property type="entry name" value="SAM-dependent_MTases_sf"/>
</dbReference>
<gene>
    <name evidence="9" type="ORF">HPB51_017534</name>
</gene>
<accession>A0A9J6EB07</accession>
<dbReference type="Pfam" id="PF08241">
    <property type="entry name" value="Methyltransf_11"/>
    <property type="match status" value="1"/>
</dbReference>
<dbReference type="CDD" id="cd16449">
    <property type="entry name" value="RING-HC"/>
    <property type="match status" value="1"/>
</dbReference>
<reference evidence="9" key="2">
    <citation type="submission" date="2021-09" db="EMBL/GenBank/DDBJ databases">
        <authorList>
            <person name="Jia N."/>
            <person name="Wang J."/>
            <person name="Shi W."/>
            <person name="Du L."/>
            <person name="Sun Y."/>
            <person name="Zhan W."/>
            <person name="Jiang J."/>
            <person name="Wang Q."/>
            <person name="Zhang B."/>
            <person name="Ji P."/>
            <person name="Sakyi L.B."/>
            <person name="Cui X."/>
            <person name="Yuan T."/>
            <person name="Jiang B."/>
            <person name="Yang W."/>
            <person name="Lam T.T.-Y."/>
            <person name="Chang Q."/>
            <person name="Ding S."/>
            <person name="Wang X."/>
            <person name="Zhu J."/>
            <person name="Ruan X."/>
            <person name="Zhao L."/>
            <person name="Wei J."/>
            <person name="Que T."/>
            <person name="Du C."/>
            <person name="Cheng J."/>
            <person name="Dai P."/>
            <person name="Han X."/>
            <person name="Huang E."/>
            <person name="Gao Y."/>
            <person name="Liu J."/>
            <person name="Shao H."/>
            <person name="Ye R."/>
            <person name="Li L."/>
            <person name="Wei W."/>
            <person name="Wang X."/>
            <person name="Wang C."/>
            <person name="Huo Q."/>
            <person name="Li W."/>
            <person name="Guo W."/>
            <person name="Chen H."/>
            <person name="Chen S."/>
            <person name="Zhou L."/>
            <person name="Zhou L."/>
            <person name="Ni X."/>
            <person name="Tian J."/>
            <person name="Zhou Y."/>
            <person name="Sheng Y."/>
            <person name="Liu T."/>
            <person name="Pan Y."/>
            <person name="Xia L."/>
            <person name="Li J."/>
            <person name="Zhao F."/>
            <person name="Cao W."/>
        </authorList>
    </citation>
    <scope>NUCLEOTIDE SEQUENCE</scope>
    <source>
        <strain evidence="9">Rmic-2018</strain>
        <tissue evidence="9">Larvae</tissue>
    </source>
</reference>
<dbReference type="SUPFAM" id="SSF57850">
    <property type="entry name" value="RING/U-box"/>
    <property type="match status" value="1"/>
</dbReference>
<evidence type="ECO:0008006" key="11">
    <source>
        <dbReference type="Google" id="ProtNLM"/>
    </source>
</evidence>
<feature type="region of interest" description="Disordered" evidence="6">
    <location>
        <begin position="95"/>
        <end position="132"/>
    </location>
</feature>
<protein>
    <recommendedName>
        <fullName evidence="11">RING-type domain-containing protein</fullName>
    </recommendedName>
</protein>
<reference evidence="9" key="1">
    <citation type="journal article" date="2020" name="Cell">
        <title>Large-Scale Comparative Analyses of Tick Genomes Elucidate Their Genetic Diversity and Vector Capacities.</title>
        <authorList>
            <consortium name="Tick Genome and Microbiome Consortium (TIGMIC)"/>
            <person name="Jia N."/>
            <person name="Wang J."/>
            <person name="Shi W."/>
            <person name="Du L."/>
            <person name="Sun Y."/>
            <person name="Zhan W."/>
            <person name="Jiang J.F."/>
            <person name="Wang Q."/>
            <person name="Zhang B."/>
            <person name="Ji P."/>
            <person name="Bell-Sakyi L."/>
            <person name="Cui X.M."/>
            <person name="Yuan T.T."/>
            <person name="Jiang B.G."/>
            <person name="Yang W.F."/>
            <person name="Lam T.T."/>
            <person name="Chang Q.C."/>
            <person name="Ding S.J."/>
            <person name="Wang X.J."/>
            <person name="Zhu J.G."/>
            <person name="Ruan X.D."/>
            <person name="Zhao L."/>
            <person name="Wei J.T."/>
            <person name="Ye R.Z."/>
            <person name="Que T.C."/>
            <person name="Du C.H."/>
            <person name="Zhou Y.H."/>
            <person name="Cheng J.X."/>
            <person name="Dai P.F."/>
            <person name="Guo W.B."/>
            <person name="Han X.H."/>
            <person name="Huang E.J."/>
            <person name="Li L.F."/>
            <person name="Wei W."/>
            <person name="Gao Y.C."/>
            <person name="Liu J.Z."/>
            <person name="Shao H.Z."/>
            <person name="Wang X."/>
            <person name="Wang C.C."/>
            <person name="Yang T.C."/>
            <person name="Huo Q.B."/>
            <person name="Li W."/>
            <person name="Chen H.Y."/>
            <person name="Chen S.E."/>
            <person name="Zhou L.G."/>
            <person name="Ni X.B."/>
            <person name="Tian J.H."/>
            <person name="Sheng Y."/>
            <person name="Liu T."/>
            <person name="Pan Y.S."/>
            <person name="Xia L.Y."/>
            <person name="Li J."/>
            <person name="Zhao F."/>
            <person name="Cao W.C."/>
        </authorList>
    </citation>
    <scope>NUCLEOTIDE SEQUENCE</scope>
    <source>
        <strain evidence="9">Rmic-2018</strain>
    </source>
</reference>
<evidence type="ECO:0000256" key="3">
    <source>
        <dbReference type="ARBA" id="ARBA00022833"/>
    </source>
</evidence>
<dbReference type="GO" id="GO:0008270">
    <property type="term" value="F:zinc ion binding"/>
    <property type="evidence" value="ECO:0007669"/>
    <property type="project" value="UniProtKB-KW"/>
</dbReference>
<dbReference type="SUPFAM" id="SSF53335">
    <property type="entry name" value="S-adenosyl-L-methionine-dependent methyltransferases"/>
    <property type="match status" value="1"/>
</dbReference>
<feature type="domain" description="RING-type" evidence="7">
    <location>
        <begin position="179"/>
        <end position="214"/>
    </location>
</feature>
<keyword evidence="10" id="KW-1185">Reference proteome</keyword>
<evidence type="ECO:0000256" key="5">
    <source>
        <dbReference type="SAM" id="Coils"/>
    </source>
</evidence>
<evidence type="ECO:0000259" key="7">
    <source>
        <dbReference type="PROSITE" id="PS50089"/>
    </source>
</evidence>
<dbReference type="VEuPathDB" id="VectorBase:LOC119165758"/>
<evidence type="ECO:0000256" key="6">
    <source>
        <dbReference type="SAM" id="MobiDB-lite"/>
    </source>
</evidence>
<dbReference type="VEuPathDB" id="VectorBase:LOC119164482"/>
<feature type="compositionally biased region" description="Basic residues" evidence="6">
    <location>
        <begin position="95"/>
        <end position="104"/>
    </location>
</feature>
<evidence type="ECO:0000256" key="4">
    <source>
        <dbReference type="PROSITE-ProRule" id="PRU00207"/>
    </source>
</evidence>
<dbReference type="InterPro" id="IPR017907">
    <property type="entry name" value="Znf_RING_CS"/>
</dbReference>
<evidence type="ECO:0000259" key="8">
    <source>
        <dbReference type="PROSITE" id="PS50145"/>
    </source>
</evidence>
<feature type="domain" description="TRAF-type" evidence="8">
    <location>
        <begin position="432"/>
        <end position="467"/>
    </location>
</feature>
<keyword evidence="2 4" id="KW-0863">Zinc-finger</keyword>
<dbReference type="PROSITE" id="PS50145">
    <property type="entry name" value="ZF_TRAF"/>
    <property type="match status" value="1"/>
</dbReference>
<organism evidence="9 10">
    <name type="scientific">Rhipicephalus microplus</name>
    <name type="common">Cattle tick</name>
    <name type="synonym">Boophilus microplus</name>
    <dbReference type="NCBI Taxonomy" id="6941"/>
    <lineage>
        <taxon>Eukaryota</taxon>
        <taxon>Metazoa</taxon>
        <taxon>Ecdysozoa</taxon>
        <taxon>Arthropoda</taxon>
        <taxon>Chelicerata</taxon>
        <taxon>Arachnida</taxon>
        <taxon>Acari</taxon>
        <taxon>Parasitiformes</taxon>
        <taxon>Ixodida</taxon>
        <taxon>Ixodoidea</taxon>
        <taxon>Ixodidae</taxon>
        <taxon>Rhipicephalinae</taxon>
        <taxon>Rhipicephalus</taxon>
        <taxon>Boophilus</taxon>
    </lineage>
</organism>
<feature type="coiled-coil region" evidence="5">
    <location>
        <begin position="562"/>
        <end position="599"/>
    </location>
</feature>
<dbReference type="PROSITE" id="PS00518">
    <property type="entry name" value="ZF_RING_1"/>
    <property type="match status" value="1"/>
</dbReference>
<keyword evidence="1 4" id="KW-0479">Metal-binding</keyword>
<evidence type="ECO:0000256" key="2">
    <source>
        <dbReference type="ARBA" id="ARBA00022771"/>
    </source>
</evidence>
<dbReference type="Proteomes" id="UP000821866">
    <property type="component" value="Chromosome 3"/>
</dbReference>
<dbReference type="InterPro" id="IPR001293">
    <property type="entry name" value="Znf_TRAF"/>
</dbReference>
<proteinExistence type="predicted"/>
<keyword evidence="5" id="KW-0175">Coiled coil</keyword>
<feature type="zinc finger region" description="TRAF-type" evidence="4">
    <location>
        <begin position="432"/>
        <end position="467"/>
    </location>
</feature>
<dbReference type="AlphaFoldDB" id="A0A9J6EB07"/>
<dbReference type="EMBL" id="JABSTU010000005">
    <property type="protein sequence ID" value="KAH8031471.1"/>
    <property type="molecule type" value="Genomic_DNA"/>
</dbReference>
<evidence type="ECO:0000256" key="1">
    <source>
        <dbReference type="ARBA" id="ARBA00022723"/>
    </source>
</evidence>
<dbReference type="Gene3D" id="3.30.40.10">
    <property type="entry name" value="Zinc/RING finger domain, C3HC4 (zinc finger)"/>
    <property type="match status" value="1"/>
</dbReference>
<evidence type="ECO:0000313" key="9">
    <source>
        <dbReference type="EMBL" id="KAH8031471.1"/>
    </source>
</evidence>
<dbReference type="InterPro" id="IPR013216">
    <property type="entry name" value="Methyltransf_11"/>
</dbReference>